<accession>A0A2W5NQR1</accession>
<sequence>MIAPRPTLSQSTGRNVSPPAVPEVPSLTPAASGAAAGNLHLTQTQEEAVAAYLARVWRGATGLPEVPAPEMLAALVGLTLRKARDVAASRTG</sequence>
<gene>
    <name evidence="2" type="ORF">DI555_08015</name>
</gene>
<proteinExistence type="predicted"/>
<reference evidence="2 3" key="1">
    <citation type="submission" date="2017-08" db="EMBL/GenBank/DDBJ databases">
        <title>Infants hospitalized years apart are colonized by the same room-sourced microbial strains.</title>
        <authorList>
            <person name="Brooks B."/>
            <person name="Olm M.R."/>
            <person name="Firek B.A."/>
            <person name="Baker R."/>
            <person name="Thomas B.C."/>
            <person name="Morowitz M.J."/>
            <person name="Banfield J.F."/>
        </authorList>
    </citation>
    <scope>NUCLEOTIDE SEQUENCE [LARGE SCALE GENOMIC DNA]</scope>
    <source>
        <strain evidence="2">S2_005_002_R2_33</strain>
    </source>
</reference>
<comment type="caution">
    <text evidence="2">The sequence shown here is derived from an EMBL/GenBank/DDBJ whole genome shotgun (WGS) entry which is preliminary data.</text>
</comment>
<organism evidence="2 3">
    <name type="scientific">Novosphingobium pentaromativorans</name>
    <dbReference type="NCBI Taxonomy" id="205844"/>
    <lineage>
        <taxon>Bacteria</taxon>
        <taxon>Pseudomonadati</taxon>
        <taxon>Pseudomonadota</taxon>
        <taxon>Alphaproteobacteria</taxon>
        <taxon>Sphingomonadales</taxon>
        <taxon>Sphingomonadaceae</taxon>
        <taxon>Novosphingobium</taxon>
    </lineage>
</organism>
<name>A0A2W5NQR1_9SPHN</name>
<protein>
    <submittedName>
        <fullName evidence="2">Uncharacterized protein</fullName>
    </submittedName>
</protein>
<dbReference type="EMBL" id="QFPX01000006">
    <property type="protein sequence ID" value="PZQ55284.1"/>
    <property type="molecule type" value="Genomic_DNA"/>
</dbReference>
<dbReference type="Proteomes" id="UP000249082">
    <property type="component" value="Unassembled WGS sequence"/>
</dbReference>
<dbReference type="AlphaFoldDB" id="A0A2W5NQR1"/>
<evidence type="ECO:0000313" key="2">
    <source>
        <dbReference type="EMBL" id="PZQ55284.1"/>
    </source>
</evidence>
<evidence type="ECO:0000313" key="3">
    <source>
        <dbReference type="Proteomes" id="UP000249082"/>
    </source>
</evidence>
<evidence type="ECO:0000256" key="1">
    <source>
        <dbReference type="SAM" id="MobiDB-lite"/>
    </source>
</evidence>
<feature type="region of interest" description="Disordered" evidence="1">
    <location>
        <begin position="1"/>
        <end position="31"/>
    </location>
</feature>